<dbReference type="InterPro" id="IPR003477">
    <property type="entry name" value="PemK-like"/>
</dbReference>
<gene>
    <name evidence="3" type="ORF">SAMN02745218_01137</name>
</gene>
<name>A0A1M4XRC3_9FIRM</name>
<proteinExistence type="inferred from homology"/>
<dbReference type="InterPro" id="IPR011067">
    <property type="entry name" value="Plasmid_toxin/cell-grow_inhib"/>
</dbReference>
<dbReference type="GO" id="GO:0003677">
    <property type="term" value="F:DNA binding"/>
    <property type="evidence" value="ECO:0007669"/>
    <property type="project" value="InterPro"/>
</dbReference>
<dbReference type="SUPFAM" id="SSF50118">
    <property type="entry name" value="Cell growth inhibitor/plasmid maintenance toxic component"/>
    <property type="match status" value="1"/>
</dbReference>
<keyword evidence="2" id="KW-1277">Toxin-antitoxin system</keyword>
<reference evidence="4" key="1">
    <citation type="submission" date="2016-11" db="EMBL/GenBank/DDBJ databases">
        <authorList>
            <person name="Varghese N."/>
            <person name="Submissions S."/>
        </authorList>
    </citation>
    <scope>NUCLEOTIDE SEQUENCE [LARGE SCALE GENOMIC DNA]</scope>
    <source>
        <strain evidence="4">DSM 11792</strain>
    </source>
</reference>
<dbReference type="Gene3D" id="2.30.30.110">
    <property type="match status" value="1"/>
</dbReference>
<keyword evidence="4" id="KW-1185">Reference proteome</keyword>
<comment type="similarity">
    <text evidence="1">Belongs to the PemK/MazF family.</text>
</comment>
<dbReference type="EMBL" id="FQUW01000012">
    <property type="protein sequence ID" value="SHE95960.1"/>
    <property type="molecule type" value="Genomic_DNA"/>
</dbReference>
<evidence type="ECO:0000256" key="2">
    <source>
        <dbReference type="ARBA" id="ARBA00022649"/>
    </source>
</evidence>
<evidence type="ECO:0000256" key="1">
    <source>
        <dbReference type="ARBA" id="ARBA00007521"/>
    </source>
</evidence>
<evidence type="ECO:0000313" key="3">
    <source>
        <dbReference type="EMBL" id="SHE95960.1"/>
    </source>
</evidence>
<sequence length="121" mass="13802">MTPYKQGDVVLLPFPPTNYFSKAPVQNKQATLKKRPVVIINADWFFYLRGDYIVVALTSQPPKDELDVPLKYYSKAGLPKPSVARIGKYATIHPSVIIKKLGELTEHDLKNILRHVIWPFV</sequence>
<organism evidence="3 4">
    <name type="scientific">Desulfofundulus australicus DSM 11792</name>
    <dbReference type="NCBI Taxonomy" id="1121425"/>
    <lineage>
        <taxon>Bacteria</taxon>
        <taxon>Bacillati</taxon>
        <taxon>Bacillota</taxon>
        <taxon>Clostridia</taxon>
        <taxon>Eubacteriales</taxon>
        <taxon>Peptococcaceae</taxon>
        <taxon>Desulfofundulus</taxon>
    </lineage>
</organism>
<dbReference type="AlphaFoldDB" id="A0A1M4XRC3"/>
<accession>A0A1M4XRC3</accession>
<protein>
    <submittedName>
        <fullName evidence="3">mRNA interferase MazF</fullName>
    </submittedName>
</protein>
<dbReference type="Pfam" id="PF02452">
    <property type="entry name" value="PemK_toxin"/>
    <property type="match status" value="1"/>
</dbReference>
<dbReference type="Proteomes" id="UP000184196">
    <property type="component" value="Unassembled WGS sequence"/>
</dbReference>
<evidence type="ECO:0000313" key="4">
    <source>
        <dbReference type="Proteomes" id="UP000184196"/>
    </source>
</evidence>
<dbReference type="RefSeq" id="WP_073163949.1">
    <property type="nucleotide sequence ID" value="NZ_FQUW01000012.1"/>
</dbReference>